<dbReference type="InterPro" id="IPR036390">
    <property type="entry name" value="WH_DNA-bd_sf"/>
</dbReference>
<dbReference type="PANTHER" id="PTHR33169">
    <property type="entry name" value="PADR-FAMILY TRANSCRIPTIONAL REGULATOR"/>
    <property type="match status" value="1"/>
</dbReference>
<dbReference type="AlphaFoldDB" id="A0A7W7WDV2"/>
<feature type="domain" description="Transcription regulator PadR N-terminal" evidence="1">
    <location>
        <begin position="16"/>
        <end position="90"/>
    </location>
</feature>
<dbReference type="InterPro" id="IPR052509">
    <property type="entry name" value="Metal_resp_DNA-bind_regulator"/>
</dbReference>
<dbReference type="InterPro" id="IPR005149">
    <property type="entry name" value="Tscrpt_reg_PadR_N"/>
</dbReference>
<sequence length="209" mass="23604">MSPRTPAKRSSLGLIVLGMLTEESMHVYRMQKLIEQYGKTRVVNVRSRFSLYQMVERLERLGLVEACQTESTESHPDRIIYAITDAGRETAVQWLREMLSTTGGQSSEFIAAVSVLVGLTPDDARTQLELRAANLAAGLADTEAQLAAGPDLPRLFLLEEEYRKTVLTAELGWVRSVIEDLRMGRLTWDEQWRRGISAQFTPCEEENDK</sequence>
<evidence type="ECO:0000259" key="1">
    <source>
        <dbReference type="Pfam" id="PF03551"/>
    </source>
</evidence>
<name>A0A7W7WDV2_9ACTN</name>
<dbReference type="PANTHER" id="PTHR33169:SF27">
    <property type="entry name" value="TRANSCRIPTIONAL REGULATOR PADR FAMILY PROTEIN"/>
    <property type="match status" value="1"/>
</dbReference>
<dbReference type="InterPro" id="IPR036388">
    <property type="entry name" value="WH-like_DNA-bd_sf"/>
</dbReference>
<comment type="caution">
    <text evidence="2">The sequence shown here is derived from an EMBL/GenBank/DDBJ whole genome shotgun (WGS) entry which is preliminary data.</text>
</comment>
<accession>A0A7W7WDV2</accession>
<dbReference type="Proteomes" id="UP000534286">
    <property type="component" value="Unassembled WGS sequence"/>
</dbReference>
<dbReference type="EMBL" id="JACHJU010000005">
    <property type="protein sequence ID" value="MBB4943243.1"/>
    <property type="molecule type" value="Genomic_DNA"/>
</dbReference>
<dbReference type="SUPFAM" id="SSF46785">
    <property type="entry name" value="Winged helix' DNA-binding domain"/>
    <property type="match status" value="1"/>
</dbReference>
<organism evidence="2 3">
    <name type="scientific">Streptosporangium album</name>
    <dbReference type="NCBI Taxonomy" id="47479"/>
    <lineage>
        <taxon>Bacteria</taxon>
        <taxon>Bacillati</taxon>
        <taxon>Actinomycetota</taxon>
        <taxon>Actinomycetes</taxon>
        <taxon>Streptosporangiales</taxon>
        <taxon>Streptosporangiaceae</taxon>
        <taxon>Streptosporangium</taxon>
    </lineage>
</organism>
<proteinExistence type="predicted"/>
<dbReference type="Pfam" id="PF03551">
    <property type="entry name" value="PadR"/>
    <property type="match status" value="1"/>
</dbReference>
<evidence type="ECO:0000313" key="2">
    <source>
        <dbReference type="EMBL" id="MBB4943243.1"/>
    </source>
</evidence>
<gene>
    <name evidence="2" type="ORF">FHR32_007643</name>
</gene>
<keyword evidence="2" id="KW-0238">DNA-binding</keyword>
<evidence type="ECO:0000313" key="3">
    <source>
        <dbReference type="Proteomes" id="UP000534286"/>
    </source>
</evidence>
<keyword evidence="3" id="KW-1185">Reference proteome</keyword>
<reference evidence="2 3" key="1">
    <citation type="submission" date="2020-08" db="EMBL/GenBank/DDBJ databases">
        <title>Sequencing the genomes of 1000 actinobacteria strains.</title>
        <authorList>
            <person name="Klenk H.-P."/>
        </authorList>
    </citation>
    <scope>NUCLEOTIDE SEQUENCE [LARGE SCALE GENOMIC DNA]</scope>
    <source>
        <strain evidence="2 3">DSM 43023</strain>
    </source>
</reference>
<dbReference type="RefSeq" id="WP_184759136.1">
    <property type="nucleotide sequence ID" value="NZ_BAABEK010000038.1"/>
</dbReference>
<dbReference type="GO" id="GO:0003677">
    <property type="term" value="F:DNA binding"/>
    <property type="evidence" value="ECO:0007669"/>
    <property type="project" value="UniProtKB-KW"/>
</dbReference>
<protein>
    <submittedName>
        <fullName evidence="2">DNA-binding PadR family transcriptional regulator</fullName>
    </submittedName>
</protein>
<dbReference type="Gene3D" id="1.10.10.10">
    <property type="entry name" value="Winged helix-like DNA-binding domain superfamily/Winged helix DNA-binding domain"/>
    <property type="match status" value="1"/>
</dbReference>